<keyword evidence="6" id="KW-1185">Reference proteome</keyword>
<evidence type="ECO:0000256" key="3">
    <source>
        <dbReference type="ARBA" id="ARBA00022837"/>
    </source>
</evidence>
<organism evidence="5 6">
    <name type="scientific">Symbiodinium microadriaticum</name>
    <name type="common">Dinoflagellate</name>
    <name type="synonym">Zooxanthella microadriatica</name>
    <dbReference type="NCBI Taxonomy" id="2951"/>
    <lineage>
        <taxon>Eukaryota</taxon>
        <taxon>Sar</taxon>
        <taxon>Alveolata</taxon>
        <taxon>Dinophyceae</taxon>
        <taxon>Suessiales</taxon>
        <taxon>Symbiodiniaceae</taxon>
        <taxon>Symbiodinium</taxon>
    </lineage>
</organism>
<dbReference type="Gene3D" id="1.10.238.10">
    <property type="entry name" value="EF-hand"/>
    <property type="match status" value="3"/>
</dbReference>
<dbReference type="InterPro" id="IPR002048">
    <property type="entry name" value="EF_hand_dom"/>
</dbReference>
<evidence type="ECO:0000259" key="4">
    <source>
        <dbReference type="PROSITE" id="PS50222"/>
    </source>
</evidence>
<protein>
    <submittedName>
        <fullName evidence="5">Reticulocalbin-3</fullName>
    </submittedName>
</protein>
<dbReference type="GO" id="GO:0005509">
    <property type="term" value="F:calcium ion binding"/>
    <property type="evidence" value="ECO:0007669"/>
    <property type="project" value="InterPro"/>
</dbReference>
<dbReference type="PROSITE" id="PS50222">
    <property type="entry name" value="EF_HAND_2"/>
    <property type="match status" value="4"/>
</dbReference>
<dbReference type="SMART" id="SM00054">
    <property type="entry name" value="EFh"/>
    <property type="match status" value="6"/>
</dbReference>
<evidence type="ECO:0000313" key="5">
    <source>
        <dbReference type="EMBL" id="OLP94243.1"/>
    </source>
</evidence>
<dbReference type="Pfam" id="PF13499">
    <property type="entry name" value="EF-hand_7"/>
    <property type="match status" value="2"/>
</dbReference>
<dbReference type="Proteomes" id="UP000186817">
    <property type="component" value="Unassembled WGS sequence"/>
</dbReference>
<dbReference type="PANTHER" id="PTHR10827">
    <property type="entry name" value="RETICULOCALBIN"/>
    <property type="match status" value="1"/>
</dbReference>
<dbReference type="PANTHER" id="PTHR10827:SF98">
    <property type="entry name" value="45 KDA CALCIUM-BINDING PROTEIN"/>
    <property type="match status" value="1"/>
</dbReference>
<dbReference type="SUPFAM" id="SSF47473">
    <property type="entry name" value="EF-hand"/>
    <property type="match status" value="2"/>
</dbReference>
<sequence length="252" mass="28313">MVHRRLLTASARLVMSETADLGHVTEEDLRKLFGVIDEDNDGKVTLGELKSFNTQTARRHAEKFFKLPAWMDEDEDGKLSFEEVKEANHKIGMSTHNIDPEGIKKEHKKEEVKFQEVDADNDGVLSQSELVLFFHPNLDTKASAVEAAHLMDTLDKDEDGVLSESEFQAKSGPVDFQRVDTNGDGKIQLAELEQMSSGALDFAESMRRMTDIADQNGDGSVTLEELLAAREALAKKGEDRYLRSWQSMRNEL</sequence>
<evidence type="ECO:0000313" key="6">
    <source>
        <dbReference type="Proteomes" id="UP000186817"/>
    </source>
</evidence>
<comment type="caution">
    <text evidence="5">The sequence shown here is derived from an EMBL/GenBank/DDBJ whole genome shotgun (WGS) entry which is preliminary data.</text>
</comment>
<feature type="domain" description="EF-hand" evidence="4">
    <location>
        <begin position="114"/>
        <end position="140"/>
    </location>
</feature>
<dbReference type="OMA" id="HEDKLAD"/>
<dbReference type="GO" id="GO:0005783">
    <property type="term" value="C:endoplasmic reticulum"/>
    <property type="evidence" value="ECO:0007669"/>
    <property type="project" value="TreeGrafter"/>
</dbReference>
<dbReference type="Pfam" id="PF13833">
    <property type="entry name" value="EF-hand_8"/>
    <property type="match status" value="1"/>
</dbReference>
<feature type="domain" description="EF-hand" evidence="4">
    <location>
        <begin position="201"/>
        <end position="236"/>
    </location>
</feature>
<keyword evidence="3" id="KW-0106">Calcium</keyword>
<keyword evidence="2" id="KW-0677">Repeat</keyword>
<feature type="domain" description="EF-hand" evidence="4">
    <location>
        <begin position="71"/>
        <end position="94"/>
    </location>
</feature>
<name>A0A1Q9DGG7_SYMMI</name>
<dbReference type="PROSITE" id="PS00018">
    <property type="entry name" value="EF_HAND_1"/>
    <property type="match status" value="4"/>
</dbReference>
<evidence type="ECO:0000256" key="2">
    <source>
        <dbReference type="ARBA" id="ARBA00022737"/>
    </source>
</evidence>
<dbReference type="AlphaFoldDB" id="A0A1Q9DGG7"/>
<reference evidence="5 6" key="1">
    <citation type="submission" date="2016-02" db="EMBL/GenBank/DDBJ databases">
        <title>Genome analysis of coral dinoflagellate symbionts highlights evolutionary adaptations to a symbiotic lifestyle.</title>
        <authorList>
            <person name="Aranda M."/>
            <person name="Li Y."/>
            <person name="Liew Y.J."/>
            <person name="Baumgarten S."/>
            <person name="Simakov O."/>
            <person name="Wilson M."/>
            <person name="Piel J."/>
            <person name="Ashoor H."/>
            <person name="Bougouffa S."/>
            <person name="Bajic V.B."/>
            <person name="Ryu T."/>
            <person name="Ravasi T."/>
            <person name="Bayer T."/>
            <person name="Micklem G."/>
            <person name="Kim H."/>
            <person name="Bhak J."/>
            <person name="Lajeunesse T.C."/>
            <person name="Voolstra C.R."/>
        </authorList>
    </citation>
    <scope>NUCLEOTIDE SEQUENCE [LARGE SCALE GENOMIC DNA]</scope>
    <source>
        <strain evidence="5 6">CCMP2467</strain>
    </source>
</reference>
<proteinExistence type="predicted"/>
<dbReference type="InterPro" id="IPR018247">
    <property type="entry name" value="EF_Hand_1_Ca_BS"/>
</dbReference>
<feature type="domain" description="EF-hand" evidence="4">
    <location>
        <begin position="24"/>
        <end position="59"/>
    </location>
</feature>
<dbReference type="InterPro" id="IPR011992">
    <property type="entry name" value="EF-hand-dom_pair"/>
</dbReference>
<evidence type="ECO:0000256" key="1">
    <source>
        <dbReference type="ARBA" id="ARBA00022723"/>
    </source>
</evidence>
<dbReference type="OrthoDB" id="293868at2759"/>
<keyword evidence="1" id="KW-0479">Metal-binding</keyword>
<accession>A0A1Q9DGG7</accession>
<gene>
    <name evidence="5" type="primary">Rcn3</name>
    <name evidence="5" type="ORF">AK812_SmicGene23769</name>
</gene>
<dbReference type="EMBL" id="LSRX01000551">
    <property type="protein sequence ID" value="OLP94243.1"/>
    <property type="molecule type" value="Genomic_DNA"/>
</dbReference>